<feature type="transmembrane region" description="Helical" evidence="1">
    <location>
        <begin position="7"/>
        <end position="25"/>
    </location>
</feature>
<dbReference type="AlphaFoldDB" id="A0A437RRQ0"/>
<dbReference type="RefSeq" id="WP_128227094.1">
    <property type="nucleotide sequence ID" value="NZ_SACR01000001.1"/>
</dbReference>
<sequence>MNSRAGWAVVIGLVIATVLGWSSLLGSHLGISVLLITVVCAGAVGGLWWLLQRTSDARAALREKLAGADEGQHHEFDGVTLRVEDDGRHVWLDGPGLLRVLRRREPEEALAARHTGAWRRNEQGLLMLRVDAVIAYLASMPGRDEPRMQKLRRYLERDLLYPAQRRRERA</sequence>
<comment type="caution">
    <text evidence="2">The sequence shown here is derived from an EMBL/GenBank/DDBJ whole genome shotgun (WGS) entry which is preliminary data.</text>
</comment>
<protein>
    <submittedName>
        <fullName evidence="2">Uncharacterized protein</fullName>
    </submittedName>
</protein>
<dbReference type="Proteomes" id="UP000285575">
    <property type="component" value="Unassembled WGS sequence"/>
</dbReference>
<name>A0A437RRQ0_9BURK</name>
<evidence type="ECO:0000256" key="1">
    <source>
        <dbReference type="SAM" id="Phobius"/>
    </source>
</evidence>
<reference evidence="2 3" key="1">
    <citation type="submission" date="2019-01" db="EMBL/GenBank/DDBJ databases">
        <authorList>
            <person name="Chen W.-M."/>
        </authorList>
    </citation>
    <scope>NUCLEOTIDE SEQUENCE [LARGE SCALE GENOMIC DNA]</scope>
    <source>
        <strain evidence="2 3">KYPY4</strain>
    </source>
</reference>
<gene>
    <name evidence="2" type="ORF">EOE66_02495</name>
</gene>
<keyword evidence="1" id="KW-0812">Transmembrane</keyword>
<keyword evidence="3" id="KW-1185">Reference proteome</keyword>
<keyword evidence="1" id="KW-0472">Membrane</keyword>
<evidence type="ECO:0000313" key="2">
    <source>
        <dbReference type="EMBL" id="RVU49458.1"/>
    </source>
</evidence>
<evidence type="ECO:0000313" key="3">
    <source>
        <dbReference type="Proteomes" id="UP000285575"/>
    </source>
</evidence>
<proteinExistence type="predicted"/>
<keyword evidence="1" id="KW-1133">Transmembrane helix</keyword>
<accession>A0A437RRQ0</accession>
<dbReference type="EMBL" id="SACR01000001">
    <property type="protein sequence ID" value="RVU49458.1"/>
    <property type="molecule type" value="Genomic_DNA"/>
</dbReference>
<organism evidence="2 3">
    <name type="scientific">Rubrivivax rivuli</name>
    <dbReference type="NCBI Taxonomy" id="1862385"/>
    <lineage>
        <taxon>Bacteria</taxon>
        <taxon>Pseudomonadati</taxon>
        <taxon>Pseudomonadota</taxon>
        <taxon>Betaproteobacteria</taxon>
        <taxon>Burkholderiales</taxon>
        <taxon>Sphaerotilaceae</taxon>
        <taxon>Rubrivivax</taxon>
    </lineage>
</organism>
<dbReference type="OrthoDB" id="9181352at2"/>
<feature type="transmembrane region" description="Helical" evidence="1">
    <location>
        <begin position="31"/>
        <end position="51"/>
    </location>
</feature>